<dbReference type="InterPro" id="IPR012340">
    <property type="entry name" value="NA-bd_OB-fold"/>
</dbReference>
<dbReference type="Pfam" id="PF17674">
    <property type="entry name" value="HHH_9"/>
    <property type="match status" value="1"/>
</dbReference>
<proteinExistence type="predicted"/>
<evidence type="ECO:0000313" key="4">
    <source>
        <dbReference type="EMBL" id="KAL3268224.1"/>
    </source>
</evidence>
<keyword evidence="5" id="KW-1185">Reference proteome</keyword>
<dbReference type="Proteomes" id="UP001516400">
    <property type="component" value="Unassembled WGS sequence"/>
</dbReference>
<dbReference type="InterPro" id="IPR006641">
    <property type="entry name" value="YqgF/RNaseH-like_dom"/>
</dbReference>
<reference evidence="4 5" key="1">
    <citation type="journal article" date="2021" name="BMC Biol.">
        <title>Horizontally acquired antibacterial genes associated with adaptive radiation of ladybird beetles.</title>
        <authorList>
            <person name="Li H.S."/>
            <person name="Tang X.F."/>
            <person name="Huang Y.H."/>
            <person name="Xu Z.Y."/>
            <person name="Chen M.L."/>
            <person name="Du X.Y."/>
            <person name="Qiu B.Y."/>
            <person name="Chen P.T."/>
            <person name="Zhang W."/>
            <person name="Slipinski A."/>
            <person name="Escalona H.E."/>
            <person name="Waterhouse R.M."/>
            <person name="Zwick A."/>
            <person name="Pang H."/>
        </authorList>
    </citation>
    <scope>NUCLEOTIDE SEQUENCE [LARGE SCALE GENOMIC DNA]</scope>
    <source>
        <strain evidence="4">SYSU2018</strain>
    </source>
</reference>
<dbReference type="PANTHER" id="PTHR10724:SF10">
    <property type="entry name" value="S1 RNA-BINDING DOMAIN-CONTAINING PROTEIN 1"/>
    <property type="match status" value="1"/>
</dbReference>
<dbReference type="Pfam" id="PF22706">
    <property type="entry name" value="Tex_central_region"/>
    <property type="match status" value="1"/>
</dbReference>
<dbReference type="FunFam" id="3.30.420.140:FF:000001">
    <property type="entry name" value="RNA-binding transcriptional accessory protein"/>
    <property type="match status" value="1"/>
</dbReference>
<dbReference type="InterPro" id="IPR012337">
    <property type="entry name" value="RNaseH-like_sf"/>
</dbReference>
<dbReference type="FunFam" id="1.10.150.310:FF:000001">
    <property type="entry name" value="RNA-binding transcriptional accessory protein"/>
    <property type="match status" value="1"/>
</dbReference>
<gene>
    <name evidence="4" type="ORF">HHI36_007348</name>
</gene>
<dbReference type="Gene3D" id="1.10.10.650">
    <property type="entry name" value="RuvA domain 2-like"/>
    <property type="match status" value="1"/>
</dbReference>
<dbReference type="Pfam" id="PF00575">
    <property type="entry name" value="S1"/>
    <property type="match status" value="1"/>
</dbReference>
<dbReference type="PANTHER" id="PTHR10724">
    <property type="entry name" value="30S RIBOSOMAL PROTEIN S1"/>
    <property type="match status" value="1"/>
</dbReference>
<dbReference type="InterPro" id="IPR018974">
    <property type="entry name" value="Tex-like_N"/>
</dbReference>
<dbReference type="InterPro" id="IPR023319">
    <property type="entry name" value="Tex-like_HTH_dom_sf"/>
</dbReference>
<dbReference type="SMART" id="SM00278">
    <property type="entry name" value="HhH1"/>
    <property type="match status" value="3"/>
</dbReference>
<dbReference type="Pfam" id="PF16921">
    <property type="entry name" value="Tex_YqgF"/>
    <property type="match status" value="1"/>
</dbReference>
<dbReference type="Gene3D" id="3.30.420.140">
    <property type="entry name" value="YqgF/RNase H-like domain"/>
    <property type="match status" value="1"/>
</dbReference>
<dbReference type="SUPFAM" id="SSF158832">
    <property type="entry name" value="Tex N-terminal region-like"/>
    <property type="match status" value="1"/>
</dbReference>
<dbReference type="Pfam" id="PF12836">
    <property type="entry name" value="HHH_3"/>
    <property type="match status" value="1"/>
</dbReference>
<dbReference type="InterPro" id="IPR010994">
    <property type="entry name" value="RuvA_2-like"/>
</dbReference>
<dbReference type="AlphaFoldDB" id="A0ABD2MPA3"/>
<dbReference type="EMBL" id="JABFTP020000021">
    <property type="protein sequence ID" value="KAL3268224.1"/>
    <property type="molecule type" value="Genomic_DNA"/>
</dbReference>
<dbReference type="InterPro" id="IPR055179">
    <property type="entry name" value="Tex-like_central_region"/>
</dbReference>
<dbReference type="SMART" id="SM00732">
    <property type="entry name" value="YqgFc"/>
    <property type="match status" value="1"/>
</dbReference>
<dbReference type="Gene3D" id="2.40.50.140">
    <property type="entry name" value="Nucleic acid-binding proteins"/>
    <property type="match status" value="1"/>
</dbReference>
<dbReference type="InterPro" id="IPR023323">
    <property type="entry name" value="Tex-like_dom_sf"/>
</dbReference>
<dbReference type="FunFam" id="1.10.10.650:FF:000001">
    <property type="entry name" value="S1 RNA-binding domain 1"/>
    <property type="match status" value="1"/>
</dbReference>
<dbReference type="SUPFAM" id="SSF50249">
    <property type="entry name" value="Nucleic acid-binding proteins"/>
    <property type="match status" value="1"/>
</dbReference>
<dbReference type="GO" id="GO:0006281">
    <property type="term" value="P:DNA repair"/>
    <property type="evidence" value="ECO:0007669"/>
    <property type="project" value="UniProtKB-KW"/>
</dbReference>
<keyword evidence="1" id="KW-0227">DNA damage</keyword>
<protein>
    <recommendedName>
        <fullName evidence="3">S1 motif domain-containing protein</fullName>
    </recommendedName>
</protein>
<dbReference type="PROSITE" id="PS50126">
    <property type="entry name" value="S1"/>
    <property type="match status" value="1"/>
</dbReference>
<evidence type="ECO:0000313" key="5">
    <source>
        <dbReference type="Proteomes" id="UP001516400"/>
    </source>
</evidence>
<feature type="domain" description="S1 motif" evidence="3">
    <location>
        <begin position="721"/>
        <end position="783"/>
    </location>
</feature>
<comment type="caution">
    <text evidence="4">The sequence shown here is derived from an EMBL/GenBank/DDBJ whole genome shotgun (WGS) entry which is preliminary data.</text>
</comment>
<dbReference type="InterPro" id="IPR003583">
    <property type="entry name" value="Hlx-hairpin-Hlx_DNA-bd_motif"/>
</dbReference>
<evidence type="ECO:0000256" key="2">
    <source>
        <dbReference type="ARBA" id="ARBA00023204"/>
    </source>
</evidence>
<dbReference type="SMART" id="SM00316">
    <property type="entry name" value="S1"/>
    <property type="match status" value="1"/>
</dbReference>
<keyword evidence="2" id="KW-0234">DNA repair</keyword>
<dbReference type="Gene3D" id="1.10.3500.10">
    <property type="entry name" value="Tex N-terminal region-like"/>
    <property type="match status" value="1"/>
</dbReference>
<evidence type="ECO:0000256" key="1">
    <source>
        <dbReference type="ARBA" id="ARBA00022763"/>
    </source>
</evidence>
<evidence type="ECO:0000259" key="3">
    <source>
        <dbReference type="PROSITE" id="PS50126"/>
    </source>
</evidence>
<dbReference type="InterPro" id="IPR050437">
    <property type="entry name" value="Ribos_protein_bS1-like"/>
</dbReference>
<name>A0ABD2MPA3_9CUCU</name>
<dbReference type="SUPFAM" id="SSF53098">
    <property type="entry name" value="Ribonuclease H-like"/>
    <property type="match status" value="1"/>
</dbReference>
<dbReference type="InterPro" id="IPR032639">
    <property type="entry name" value="Tex_YqgF"/>
</dbReference>
<dbReference type="Pfam" id="PF09371">
    <property type="entry name" value="Tex_N"/>
    <property type="match status" value="1"/>
</dbReference>
<organism evidence="4 5">
    <name type="scientific">Cryptolaemus montrouzieri</name>
    <dbReference type="NCBI Taxonomy" id="559131"/>
    <lineage>
        <taxon>Eukaryota</taxon>
        <taxon>Metazoa</taxon>
        <taxon>Ecdysozoa</taxon>
        <taxon>Arthropoda</taxon>
        <taxon>Hexapoda</taxon>
        <taxon>Insecta</taxon>
        <taxon>Pterygota</taxon>
        <taxon>Neoptera</taxon>
        <taxon>Endopterygota</taxon>
        <taxon>Coleoptera</taxon>
        <taxon>Polyphaga</taxon>
        <taxon>Cucujiformia</taxon>
        <taxon>Coccinelloidea</taxon>
        <taxon>Coccinellidae</taxon>
        <taxon>Scymninae</taxon>
        <taxon>Scymnini</taxon>
        <taxon>Cryptolaemus</taxon>
    </lineage>
</organism>
<dbReference type="InterPro" id="IPR003029">
    <property type="entry name" value="S1_domain"/>
</dbReference>
<dbReference type="SUPFAM" id="SSF47781">
    <property type="entry name" value="RuvA domain 2-like"/>
    <property type="match status" value="2"/>
</dbReference>
<dbReference type="InterPro" id="IPR037027">
    <property type="entry name" value="YqgF/RNaseH-like_dom_sf"/>
</dbReference>
<sequence length="786" mass="88645">MNVEYKTFNMSKRKLESQDVVSTKKIKSSEEDQVKIIEPKWKNFELLAEETNISQKTARSLIKLFEDGNTIPFIARYRRNLVGNMSPTELSVVRSQYEDICSLESKFQTIVKNIEKAGCLNNTVKKSLVSVKSMEELEHVYAPFKPENKQSLAEKSKVLGLDKPAFNILNNVCPENLQNYVQSGKKGLESVDDIEKGIRCILSSFIAHDNEVLSFARKLRTDHYFMIESKHAVSQEKTKTPKSKTYTGSKDALKYETYFDFKISSNNIKPHQILAINRGESQKVLNVKIEVPDFIFSKYNHFCINKFLKGPGSMERSRLVKLSIKDSFDKMIKIIIKREIRSNLKKKAEKAAMEQFSKNLKQLLLMIPVKGKAILGIDPGFAKGCKLALISETGSLLDHNVIYPTKRDKMEEAENVLTTMLREYKCDLIALGNGKGGRETESWLSELIKKKAFFPLEVGYTVVLEDGASVYSCSPEAQKEFPILDPNIISAVSLARRLQDPLAELVKVDPQHLGVGMYQHDMKKKLLKEALSEVVSECVSFVGVDLNTASQCLLKGIAGLTDKRAAQIIEHREENGPFTHRKELLKIKGIGERTFQQCAGFLRVGPITLQEENSFYRDSNTTKLDRTIIHPESYDVARKLLKKIKLKEDNIGSNEFIVKVNSILPTLNISELSNEFETDDEVLKLILDALGKPLNYDLRSEYNFKPLFKKGVTRIEDLEVGATLSGRVNNVTTFGSFVDIGVNVDGLIHVSGLKGRSLGIGDLVNVKIRNVDVGRKRIGLELESIQ</sequence>
<accession>A0ABD2MPA3</accession>
<dbReference type="Gene3D" id="1.10.150.310">
    <property type="entry name" value="Tex RuvX-like domain-like"/>
    <property type="match status" value="1"/>
</dbReference>
<dbReference type="InterPro" id="IPR041692">
    <property type="entry name" value="HHH_9"/>
</dbReference>